<dbReference type="PANTHER" id="PTHR10000">
    <property type="entry name" value="PHOSPHOSERINE PHOSPHATASE"/>
    <property type="match status" value="1"/>
</dbReference>
<evidence type="ECO:0000313" key="3">
    <source>
        <dbReference type="Proteomes" id="UP000036834"/>
    </source>
</evidence>
<dbReference type="Proteomes" id="UP000036834">
    <property type="component" value="Unassembled WGS sequence"/>
</dbReference>
<dbReference type="EMBL" id="BJON01000006">
    <property type="protein sequence ID" value="GED67988.1"/>
    <property type="molecule type" value="Genomic_DNA"/>
</dbReference>
<dbReference type="EMBL" id="LGIQ01000002">
    <property type="protein sequence ID" value="KNB74405.1"/>
    <property type="molecule type" value="Genomic_DNA"/>
</dbReference>
<proteinExistence type="predicted"/>
<reference evidence="3" key="1">
    <citation type="submission" date="2015-07" db="EMBL/GenBank/DDBJ databases">
        <title>Genome sequencing project for genomic taxonomy and phylogenomics of Bacillus-like bacteria.</title>
        <authorList>
            <person name="Liu B."/>
            <person name="Wang J."/>
            <person name="Zhu Y."/>
            <person name="Liu G."/>
            <person name="Chen Q."/>
            <person name="Chen Z."/>
            <person name="Lan J."/>
            <person name="Che J."/>
            <person name="Ge C."/>
            <person name="Shi H."/>
            <person name="Pan Z."/>
            <person name="Liu X."/>
        </authorList>
    </citation>
    <scope>NUCLEOTIDE SEQUENCE [LARGE SCALE GENOMIC DNA]</scope>
    <source>
        <strain evidence="3">DSM 9887</strain>
    </source>
</reference>
<dbReference type="Gene3D" id="3.40.50.1000">
    <property type="entry name" value="HAD superfamily/HAD-like"/>
    <property type="match status" value="1"/>
</dbReference>
<dbReference type="PROSITE" id="PS01228">
    <property type="entry name" value="COF_1"/>
    <property type="match status" value="1"/>
</dbReference>
<dbReference type="SUPFAM" id="SSF56784">
    <property type="entry name" value="HAD-like"/>
    <property type="match status" value="1"/>
</dbReference>
<reference evidence="2" key="2">
    <citation type="submission" date="2015-07" db="EMBL/GenBank/DDBJ databases">
        <title>MeaNS - Measles Nucleotide Surveillance Program.</title>
        <authorList>
            <person name="Tran T."/>
            <person name="Druce J."/>
        </authorList>
    </citation>
    <scope>NUCLEOTIDE SEQUENCE</scope>
    <source>
        <strain evidence="2">DSM 9887</strain>
    </source>
</reference>
<dbReference type="OrthoDB" id="9806027at2"/>
<dbReference type="NCBIfam" id="TIGR01484">
    <property type="entry name" value="HAD-SF-IIB"/>
    <property type="match status" value="1"/>
</dbReference>
<dbReference type="Gene3D" id="3.30.1240.10">
    <property type="match status" value="1"/>
</dbReference>
<dbReference type="InterPro" id="IPR023214">
    <property type="entry name" value="HAD_sf"/>
</dbReference>
<evidence type="ECO:0000313" key="4">
    <source>
        <dbReference type="Proteomes" id="UP000319578"/>
    </source>
</evidence>
<evidence type="ECO:0000313" key="1">
    <source>
        <dbReference type="EMBL" id="GED67988.1"/>
    </source>
</evidence>
<dbReference type="Pfam" id="PF08282">
    <property type="entry name" value="Hydrolase_3"/>
    <property type="match status" value="1"/>
</dbReference>
<dbReference type="NCBIfam" id="TIGR00099">
    <property type="entry name" value="Cof-subfamily"/>
    <property type="match status" value="1"/>
</dbReference>
<comment type="caution">
    <text evidence="2">The sequence shown here is derived from an EMBL/GenBank/DDBJ whole genome shotgun (WGS) entry which is preliminary data.</text>
</comment>
<dbReference type="SFLD" id="SFLDS00003">
    <property type="entry name" value="Haloacid_Dehalogenase"/>
    <property type="match status" value="1"/>
</dbReference>
<dbReference type="SFLD" id="SFLDG01140">
    <property type="entry name" value="C2.B:_Phosphomannomutase_and_P"/>
    <property type="match status" value="1"/>
</dbReference>
<gene>
    <name evidence="2" type="ORF">ADS79_01530</name>
    <name evidence="1" type="ORF">BRE01_16900</name>
</gene>
<dbReference type="RefSeq" id="WP_049736648.1">
    <property type="nucleotide sequence ID" value="NZ_BJON01000006.1"/>
</dbReference>
<dbReference type="GO" id="GO:0005829">
    <property type="term" value="C:cytosol"/>
    <property type="evidence" value="ECO:0007669"/>
    <property type="project" value="TreeGrafter"/>
</dbReference>
<dbReference type="GO" id="GO:0016791">
    <property type="term" value="F:phosphatase activity"/>
    <property type="evidence" value="ECO:0007669"/>
    <property type="project" value="UniProtKB-ARBA"/>
</dbReference>
<dbReference type="InterPro" id="IPR000150">
    <property type="entry name" value="Cof"/>
</dbReference>
<accession>A0A0K9Z1S0</accession>
<evidence type="ECO:0000313" key="2">
    <source>
        <dbReference type="EMBL" id="KNB74405.1"/>
    </source>
</evidence>
<dbReference type="AlphaFoldDB" id="A0A0K9Z1S0"/>
<organism evidence="2 3">
    <name type="scientific">Brevibacillus reuszeri</name>
    <dbReference type="NCBI Taxonomy" id="54915"/>
    <lineage>
        <taxon>Bacteria</taxon>
        <taxon>Bacillati</taxon>
        <taxon>Bacillota</taxon>
        <taxon>Bacilli</taxon>
        <taxon>Bacillales</taxon>
        <taxon>Paenibacillaceae</taxon>
        <taxon>Brevibacillus</taxon>
    </lineage>
</organism>
<protein>
    <submittedName>
        <fullName evidence="1">Haloacid dehalogenase</fullName>
    </submittedName>
</protein>
<dbReference type="InterPro" id="IPR036412">
    <property type="entry name" value="HAD-like_sf"/>
</dbReference>
<dbReference type="InterPro" id="IPR006379">
    <property type="entry name" value="HAD-SF_hydro_IIB"/>
</dbReference>
<dbReference type="PATRIC" id="fig|54915.3.peg.5458"/>
<dbReference type="STRING" id="54915.ADS79_01530"/>
<dbReference type="GO" id="GO:0000287">
    <property type="term" value="F:magnesium ion binding"/>
    <property type="evidence" value="ECO:0007669"/>
    <property type="project" value="TreeGrafter"/>
</dbReference>
<dbReference type="Proteomes" id="UP000319578">
    <property type="component" value="Unassembled WGS sequence"/>
</dbReference>
<reference evidence="1 4" key="3">
    <citation type="submission" date="2019-06" db="EMBL/GenBank/DDBJ databases">
        <title>Whole genome shotgun sequence of Brevibacillus reuszeri NBRC 15719.</title>
        <authorList>
            <person name="Hosoyama A."/>
            <person name="Uohara A."/>
            <person name="Ohji S."/>
            <person name="Ichikawa N."/>
        </authorList>
    </citation>
    <scope>NUCLEOTIDE SEQUENCE [LARGE SCALE GENOMIC DNA]</scope>
    <source>
        <strain evidence="1 4">NBRC 15719</strain>
    </source>
</reference>
<keyword evidence="4" id="KW-1185">Reference proteome</keyword>
<sequence length="263" mass="29418">MKPKVIVLDLDGTLLNSKKQISKRNMLALQKVKAEGIPVIFATARPPRAVNYGDIHLFSFGTVVFYNGGLFRCDVTNREIHHSIAKELVASIFDYCLSVDPEANISVEVKDKWITYKSLDYREMMKTTTNPIITSKEKLKGYDCTKILLTDWNHFEHLVTKFGDQVTIISTDDGKLIQIMSLKASKENAVTYLIESQGYKMSDVMCFGDDFNDLGLFQACGISIAMGNAIQELKETATEITETNDNDGVAILLERVLGISQKS</sequence>
<dbReference type="PANTHER" id="PTHR10000:SF8">
    <property type="entry name" value="HAD SUPERFAMILY HYDROLASE-LIKE, TYPE 3"/>
    <property type="match status" value="1"/>
</dbReference>
<dbReference type="CDD" id="cd07516">
    <property type="entry name" value="HAD_Pase"/>
    <property type="match status" value="1"/>
</dbReference>
<name>A0A0K9Z1S0_9BACL</name>